<organism evidence="2 3">
    <name type="scientific">Ramazzottius varieornatus</name>
    <name type="common">Water bear</name>
    <name type="synonym">Tardigrade</name>
    <dbReference type="NCBI Taxonomy" id="947166"/>
    <lineage>
        <taxon>Eukaryota</taxon>
        <taxon>Metazoa</taxon>
        <taxon>Ecdysozoa</taxon>
        <taxon>Tardigrada</taxon>
        <taxon>Eutardigrada</taxon>
        <taxon>Parachela</taxon>
        <taxon>Hypsibioidea</taxon>
        <taxon>Ramazzottiidae</taxon>
        <taxon>Ramazzottius</taxon>
    </lineage>
</organism>
<evidence type="ECO:0000256" key="1">
    <source>
        <dbReference type="SAM" id="MobiDB-lite"/>
    </source>
</evidence>
<dbReference type="Proteomes" id="UP000186922">
    <property type="component" value="Unassembled WGS sequence"/>
</dbReference>
<feature type="region of interest" description="Disordered" evidence="1">
    <location>
        <begin position="1"/>
        <end position="24"/>
    </location>
</feature>
<accession>A0A1D1VWT4</accession>
<feature type="compositionally biased region" description="Low complexity" evidence="1">
    <location>
        <begin position="53"/>
        <end position="63"/>
    </location>
</feature>
<feature type="region of interest" description="Disordered" evidence="1">
    <location>
        <begin position="52"/>
        <end position="76"/>
    </location>
</feature>
<feature type="compositionally biased region" description="Basic and acidic residues" evidence="1">
    <location>
        <begin position="67"/>
        <end position="76"/>
    </location>
</feature>
<sequence>MSPPNDVRSPRAAAGSPPVSFAEEGCHWPSRRLVRVPGLSESILLSEFTQIHSPPLSRSSSSPQFLEDTRNSTEDCTKIHQRIRSAESSTLTSQEKLSS</sequence>
<dbReference type="EMBL" id="BDGG01000009">
    <property type="protein sequence ID" value="GAV03079.1"/>
    <property type="molecule type" value="Genomic_DNA"/>
</dbReference>
<gene>
    <name evidence="2" type="primary">RvY_13561-1</name>
    <name evidence="2" type="synonym">RvY_13561.1</name>
    <name evidence="2" type="ORF">RvY_13561</name>
</gene>
<reference evidence="2 3" key="1">
    <citation type="journal article" date="2016" name="Nat. Commun.">
        <title>Extremotolerant tardigrade genome and improved radiotolerance of human cultured cells by tardigrade-unique protein.</title>
        <authorList>
            <person name="Hashimoto T."/>
            <person name="Horikawa D.D."/>
            <person name="Saito Y."/>
            <person name="Kuwahara H."/>
            <person name="Kozuka-Hata H."/>
            <person name="Shin-I T."/>
            <person name="Minakuchi Y."/>
            <person name="Ohishi K."/>
            <person name="Motoyama A."/>
            <person name="Aizu T."/>
            <person name="Enomoto A."/>
            <person name="Kondo K."/>
            <person name="Tanaka S."/>
            <person name="Hara Y."/>
            <person name="Koshikawa S."/>
            <person name="Sagara H."/>
            <person name="Miura T."/>
            <person name="Yokobori S."/>
            <person name="Miyagawa K."/>
            <person name="Suzuki Y."/>
            <person name="Kubo T."/>
            <person name="Oyama M."/>
            <person name="Kohara Y."/>
            <person name="Fujiyama A."/>
            <person name="Arakawa K."/>
            <person name="Katayama T."/>
            <person name="Toyoda A."/>
            <person name="Kunieda T."/>
        </authorList>
    </citation>
    <scope>NUCLEOTIDE SEQUENCE [LARGE SCALE GENOMIC DNA]</scope>
    <source>
        <strain evidence="2 3">YOKOZUNA-1</strain>
    </source>
</reference>
<dbReference type="AlphaFoldDB" id="A0A1D1VWT4"/>
<proteinExistence type="predicted"/>
<name>A0A1D1VWT4_RAMVA</name>
<keyword evidence="3" id="KW-1185">Reference proteome</keyword>
<evidence type="ECO:0000313" key="2">
    <source>
        <dbReference type="EMBL" id="GAV03079.1"/>
    </source>
</evidence>
<comment type="caution">
    <text evidence="2">The sequence shown here is derived from an EMBL/GenBank/DDBJ whole genome shotgun (WGS) entry which is preliminary data.</text>
</comment>
<evidence type="ECO:0000313" key="3">
    <source>
        <dbReference type="Proteomes" id="UP000186922"/>
    </source>
</evidence>
<protein>
    <submittedName>
        <fullName evidence="2">Uncharacterized protein</fullName>
    </submittedName>
</protein>